<reference evidence="2" key="1">
    <citation type="submission" date="2024-04" db="EMBL/GenBank/DDBJ databases">
        <authorList>
            <person name="Shaw F."/>
            <person name="Minotto A."/>
        </authorList>
    </citation>
    <scope>NUCLEOTIDE SEQUENCE [LARGE SCALE GENOMIC DNA]</scope>
</reference>
<proteinExistence type="predicted"/>
<dbReference type="EMBL" id="OZ037947">
    <property type="protein sequence ID" value="CAL1705960.1"/>
    <property type="molecule type" value="Genomic_DNA"/>
</dbReference>
<name>A0ABP1DDN8_9APHY</name>
<sequence length="173" mass="19827">MVRWVSYMRKRNGSQEPTPSFLHFSHRRPQVHTLCLQTSFIHCIGPSLVQTQSYHTPSANSLWISTACPSCSRIEIQLDSLSSQHLREKDPPPYLSALLALPPEPDHTCQLPHLVVRLLHALLYDLGDFWSSFISVSPSRGTSRCLMAMHGFCCTYYVTRFGSYLRNFHFSTR</sequence>
<organism evidence="1 2">
    <name type="scientific">Somion occarium</name>
    <dbReference type="NCBI Taxonomy" id="3059160"/>
    <lineage>
        <taxon>Eukaryota</taxon>
        <taxon>Fungi</taxon>
        <taxon>Dikarya</taxon>
        <taxon>Basidiomycota</taxon>
        <taxon>Agaricomycotina</taxon>
        <taxon>Agaricomycetes</taxon>
        <taxon>Polyporales</taxon>
        <taxon>Cerrenaceae</taxon>
        <taxon>Somion</taxon>
    </lineage>
</organism>
<accession>A0ABP1DDN8</accession>
<evidence type="ECO:0000313" key="2">
    <source>
        <dbReference type="Proteomes" id="UP001497453"/>
    </source>
</evidence>
<keyword evidence="2" id="KW-1185">Reference proteome</keyword>
<protein>
    <submittedName>
        <fullName evidence="1">Uncharacterized protein</fullName>
    </submittedName>
</protein>
<dbReference type="Proteomes" id="UP001497453">
    <property type="component" value="Chromosome 4"/>
</dbReference>
<gene>
    <name evidence="1" type="ORF">GFSPODELE1_LOCUS5662</name>
</gene>
<evidence type="ECO:0000313" key="1">
    <source>
        <dbReference type="EMBL" id="CAL1705960.1"/>
    </source>
</evidence>